<organism evidence="1 2">
    <name type="scientific">Rhizobium esperanzae</name>
    <dbReference type="NCBI Taxonomy" id="1967781"/>
    <lineage>
        <taxon>Bacteria</taxon>
        <taxon>Pseudomonadati</taxon>
        <taxon>Pseudomonadota</taxon>
        <taxon>Alphaproteobacteria</taxon>
        <taxon>Hyphomicrobiales</taxon>
        <taxon>Rhizobiaceae</taxon>
        <taxon>Rhizobium/Agrobacterium group</taxon>
        <taxon>Rhizobium</taxon>
    </lineage>
</organism>
<evidence type="ECO:0000313" key="1">
    <source>
        <dbReference type="EMBL" id="MBB4235038.1"/>
    </source>
</evidence>
<name>A0A7W6R1G4_9HYPH</name>
<gene>
    <name evidence="1" type="ORF">GGD57_001596</name>
</gene>
<reference evidence="1 2" key="1">
    <citation type="submission" date="2020-08" db="EMBL/GenBank/DDBJ databases">
        <title>Genomic Encyclopedia of Type Strains, Phase IV (KMG-V): Genome sequencing to study the core and pangenomes of soil and plant-associated prokaryotes.</title>
        <authorList>
            <person name="Whitman W."/>
        </authorList>
    </citation>
    <scope>NUCLEOTIDE SEQUENCE [LARGE SCALE GENOMIC DNA]</scope>
    <source>
        <strain evidence="1 2">SEMIA 4089</strain>
    </source>
</reference>
<evidence type="ECO:0000313" key="2">
    <source>
        <dbReference type="Proteomes" id="UP000540909"/>
    </source>
</evidence>
<comment type="caution">
    <text evidence="1">The sequence shown here is derived from an EMBL/GenBank/DDBJ whole genome shotgun (WGS) entry which is preliminary data.</text>
</comment>
<accession>A0A7W6R1G4</accession>
<sequence length="236" mass="25832">MPDVINWPTCLLTPQQVQANVVAFTRSGGRSLGGVEPVIRTDLGYWAIDYTGIVVQNRYRDQWRTWQAMRTKLGGRSGLISVRVPSSLSAPYLSGRFEPGTDTLHSDDTTFDDDMLYEQGAISVVSVGVTPIGSTSISLRIIKAAADLVGVRFSYNHALYETGPATEIDGDTWTVSITPAVRELIPDGADLNFEQPTCLCHLAEDRGMDVTQDAINKGTRPNVSFIEATDYWNSLA</sequence>
<proteinExistence type="predicted"/>
<dbReference type="AlphaFoldDB" id="A0A7W6R1G4"/>
<protein>
    <submittedName>
        <fullName evidence="1">Uncharacterized protein</fullName>
    </submittedName>
</protein>
<dbReference type="Proteomes" id="UP000540909">
    <property type="component" value="Unassembled WGS sequence"/>
</dbReference>
<dbReference type="RefSeq" id="WP_184468461.1">
    <property type="nucleotide sequence ID" value="NZ_JACIFY010000004.1"/>
</dbReference>
<dbReference type="EMBL" id="JACIFY010000004">
    <property type="protein sequence ID" value="MBB4235038.1"/>
    <property type="molecule type" value="Genomic_DNA"/>
</dbReference>